<proteinExistence type="predicted"/>
<dbReference type="Proteomes" id="UP001250858">
    <property type="component" value="Chromosome"/>
</dbReference>
<dbReference type="RefSeq" id="WP_128982403.1">
    <property type="nucleotide sequence ID" value="NZ_CP133762.1"/>
</dbReference>
<keyword evidence="2" id="KW-0812">Transmembrane</keyword>
<feature type="compositionally biased region" description="Low complexity" evidence="1">
    <location>
        <begin position="271"/>
        <end position="290"/>
    </location>
</feature>
<feature type="transmembrane region" description="Helical" evidence="2">
    <location>
        <begin position="113"/>
        <end position="136"/>
    </location>
</feature>
<keyword evidence="2" id="KW-0472">Membrane</keyword>
<keyword evidence="4" id="KW-1185">Reference proteome</keyword>
<protein>
    <recommendedName>
        <fullName evidence="5">Extensin</fullName>
    </recommendedName>
</protein>
<reference evidence="3 4" key="1">
    <citation type="submission" date="2023-09" db="EMBL/GenBank/DDBJ databases">
        <title>Complete genome of Streptomyces roseicoloratus T14.</title>
        <authorList>
            <person name="Bashizi T."/>
            <person name="Kim M.-J."/>
            <person name="Lee G."/>
            <person name="Tagele S.B."/>
            <person name="Shin J.-H."/>
        </authorList>
    </citation>
    <scope>NUCLEOTIDE SEQUENCE [LARGE SCALE GENOMIC DNA]</scope>
    <source>
        <strain evidence="3 4">T14</strain>
    </source>
</reference>
<sequence>MADERYQWLDQEAAERLLRGEPVDPVDDASRTQAELLARALDTARTPAVGLVAGPDGELPGEAAALAAFRKAVAERAAGAAAPGHAGQTATDLGRVRISPLLSGRRWGRSLRYGLAAAVAAVTVGGVAVAAGTGMLPLTTDPEPGTSVVSVGTPPTGESGSPGTAGSPSGGAGTEVPGVPTGRDGKTATPGATDGPGTATAGTGGPDGGTATPDATADGRSPIGDERSKVIQACRDYRSGRLADGGRDRLARALRSGETVKRYCDRILSGAPTTATPTPQHTAGRTSSGSSGSGGSGDAGSGGSGGSDGDDKNDRGDRNHGKNRGEDGGKNAGAGGGPGGGTPGGTHGRDRSRS</sequence>
<keyword evidence="2" id="KW-1133">Transmembrane helix</keyword>
<feature type="compositionally biased region" description="Gly residues" evidence="1">
    <location>
        <begin position="330"/>
        <end position="346"/>
    </location>
</feature>
<gene>
    <name evidence="3" type="ORF">RGF97_11835</name>
</gene>
<accession>A0ABY9RV88</accession>
<evidence type="ECO:0008006" key="5">
    <source>
        <dbReference type="Google" id="ProtNLM"/>
    </source>
</evidence>
<feature type="compositionally biased region" description="Low complexity" evidence="1">
    <location>
        <begin position="209"/>
        <end position="219"/>
    </location>
</feature>
<name>A0ABY9RV88_9ACTN</name>
<feature type="compositionally biased region" description="Gly residues" evidence="1">
    <location>
        <begin position="291"/>
        <end position="307"/>
    </location>
</feature>
<evidence type="ECO:0000313" key="4">
    <source>
        <dbReference type="Proteomes" id="UP001250858"/>
    </source>
</evidence>
<evidence type="ECO:0000256" key="1">
    <source>
        <dbReference type="SAM" id="MobiDB-lite"/>
    </source>
</evidence>
<feature type="compositionally biased region" description="Basic and acidic residues" evidence="1">
    <location>
        <begin position="309"/>
        <end position="329"/>
    </location>
</feature>
<evidence type="ECO:0000313" key="3">
    <source>
        <dbReference type="EMBL" id="WMX45406.1"/>
    </source>
</evidence>
<evidence type="ECO:0000256" key="2">
    <source>
        <dbReference type="SAM" id="Phobius"/>
    </source>
</evidence>
<feature type="compositionally biased region" description="Low complexity" evidence="1">
    <location>
        <begin position="187"/>
        <end position="201"/>
    </location>
</feature>
<dbReference type="EMBL" id="CP133762">
    <property type="protein sequence ID" value="WMX45406.1"/>
    <property type="molecule type" value="Genomic_DNA"/>
</dbReference>
<organism evidence="3 4">
    <name type="scientific">Streptomyces roseicoloratus</name>
    <dbReference type="NCBI Taxonomy" id="2508722"/>
    <lineage>
        <taxon>Bacteria</taxon>
        <taxon>Bacillati</taxon>
        <taxon>Actinomycetota</taxon>
        <taxon>Actinomycetes</taxon>
        <taxon>Kitasatosporales</taxon>
        <taxon>Streptomycetaceae</taxon>
        <taxon>Streptomyces</taxon>
    </lineage>
</organism>
<feature type="region of interest" description="Disordered" evidence="1">
    <location>
        <begin position="254"/>
        <end position="354"/>
    </location>
</feature>
<feature type="compositionally biased region" description="Low complexity" evidence="1">
    <location>
        <begin position="152"/>
        <end position="167"/>
    </location>
</feature>
<feature type="region of interest" description="Disordered" evidence="1">
    <location>
        <begin position="138"/>
        <end position="230"/>
    </location>
</feature>